<comment type="caution">
    <text evidence="2">The sequence shown here is derived from an EMBL/GenBank/DDBJ whole genome shotgun (WGS) entry which is preliminary data.</text>
</comment>
<evidence type="ECO:0000313" key="3">
    <source>
        <dbReference type="Proteomes" id="UP000813824"/>
    </source>
</evidence>
<sequence>MRERETRLVRQSVRREDSRCDGREGRGMVGLLHAGIGTVMRPCRARYSRTRRAGPEKRWTSGEKVQRGALRTLRTARTARRMMVRVQKKQSGKNERPHLDNARSSPRPVCVCLAAPQPASCTKCKTPPEASSLSSSSITTEGGATRQRPRLLLGRSVSHPHPHVVCQFFRLQLPPEVHPPFPFCNNVGIRGETTITQSYRIQ</sequence>
<dbReference type="Proteomes" id="UP000813824">
    <property type="component" value="Unassembled WGS sequence"/>
</dbReference>
<protein>
    <submittedName>
        <fullName evidence="2">Uncharacterized protein</fullName>
    </submittedName>
</protein>
<proteinExistence type="predicted"/>
<dbReference type="EMBL" id="JAEVFJ010000017">
    <property type="protein sequence ID" value="KAH8099996.1"/>
    <property type="molecule type" value="Genomic_DNA"/>
</dbReference>
<evidence type="ECO:0000256" key="1">
    <source>
        <dbReference type="SAM" id="MobiDB-lite"/>
    </source>
</evidence>
<feature type="region of interest" description="Disordered" evidence="1">
    <location>
        <begin position="84"/>
        <end position="105"/>
    </location>
</feature>
<feature type="region of interest" description="Disordered" evidence="1">
    <location>
        <begin position="127"/>
        <end position="147"/>
    </location>
</feature>
<keyword evidence="3" id="KW-1185">Reference proteome</keyword>
<organism evidence="2 3">
    <name type="scientific">Cristinia sonorae</name>
    <dbReference type="NCBI Taxonomy" id="1940300"/>
    <lineage>
        <taxon>Eukaryota</taxon>
        <taxon>Fungi</taxon>
        <taxon>Dikarya</taxon>
        <taxon>Basidiomycota</taxon>
        <taxon>Agaricomycotina</taxon>
        <taxon>Agaricomycetes</taxon>
        <taxon>Agaricomycetidae</taxon>
        <taxon>Agaricales</taxon>
        <taxon>Pleurotineae</taxon>
        <taxon>Stephanosporaceae</taxon>
        <taxon>Cristinia</taxon>
    </lineage>
</organism>
<feature type="compositionally biased region" description="Basic and acidic residues" evidence="1">
    <location>
        <begin position="92"/>
        <end position="101"/>
    </location>
</feature>
<name>A0A8K0UPN6_9AGAR</name>
<reference evidence="2" key="1">
    <citation type="journal article" date="2021" name="New Phytol.">
        <title>Evolutionary innovations through gain and loss of genes in the ectomycorrhizal Boletales.</title>
        <authorList>
            <person name="Wu G."/>
            <person name="Miyauchi S."/>
            <person name="Morin E."/>
            <person name="Kuo A."/>
            <person name="Drula E."/>
            <person name="Varga T."/>
            <person name="Kohler A."/>
            <person name="Feng B."/>
            <person name="Cao Y."/>
            <person name="Lipzen A."/>
            <person name="Daum C."/>
            <person name="Hundley H."/>
            <person name="Pangilinan J."/>
            <person name="Johnson J."/>
            <person name="Barry K."/>
            <person name="LaButti K."/>
            <person name="Ng V."/>
            <person name="Ahrendt S."/>
            <person name="Min B."/>
            <person name="Choi I.G."/>
            <person name="Park H."/>
            <person name="Plett J.M."/>
            <person name="Magnuson J."/>
            <person name="Spatafora J.W."/>
            <person name="Nagy L.G."/>
            <person name="Henrissat B."/>
            <person name="Grigoriev I.V."/>
            <person name="Yang Z.L."/>
            <person name="Xu J."/>
            <person name="Martin F.M."/>
        </authorList>
    </citation>
    <scope>NUCLEOTIDE SEQUENCE</scope>
    <source>
        <strain evidence="2">KKN 215</strain>
    </source>
</reference>
<dbReference type="AlphaFoldDB" id="A0A8K0UPN6"/>
<evidence type="ECO:0000313" key="2">
    <source>
        <dbReference type="EMBL" id="KAH8099996.1"/>
    </source>
</evidence>
<accession>A0A8K0UPN6</accession>
<gene>
    <name evidence="2" type="ORF">BXZ70DRAFT_198903</name>
</gene>